<dbReference type="GO" id="GO:0003887">
    <property type="term" value="F:DNA-directed DNA polymerase activity"/>
    <property type="evidence" value="ECO:0007669"/>
    <property type="project" value="InterPro"/>
</dbReference>
<keyword evidence="2" id="KW-1185">Reference proteome</keyword>
<reference evidence="1 2" key="1">
    <citation type="submission" date="2018-10" db="EMBL/GenBank/DDBJ databases">
        <title>Draft genome of Cortibacter populi DSM10536.</title>
        <authorList>
            <person name="Bernier A.-M."/>
            <person name="Bernard K."/>
        </authorList>
    </citation>
    <scope>NUCLEOTIDE SEQUENCE [LARGE SCALE GENOMIC DNA]</scope>
    <source>
        <strain evidence="1 2">DSM 105136</strain>
    </source>
</reference>
<dbReference type="Proteomes" id="UP000278006">
    <property type="component" value="Unassembled WGS sequence"/>
</dbReference>
<proteinExistence type="predicted"/>
<dbReference type="AlphaFoldDB" id="A0A3M6QZ24"/>
<dbReference type="PANTHER" id="PTHR38767">
    <property type="entry name" value="DNA POLYMERASE III SUBUNIT CHI"/>
    <property type="match status" value="1"/>
</dbReference>
<organism evidence="1 2">
    <name type="scientific">Corticibacter populi</name>
    <dbReference type="NCBI Taxonomy" id="1550736"/>
    <lineage>
        <taxon>Bacteria</taxon>
        <taxon>Pseudomonadati</taxon>
        <taxon>Pseudomonadota</taxon>
        <taxon>Betaproteobacteria</taxon>
        <taxon>Burkholderiales</taxon>
        <taxon>Comamonadaceae</taxon>
        <taxon>Corticibacter</taxon>
    </lineage>
</organism>
<dbReference type="OrthoDB" id="5297568at2"/>
<name>A0A3M6QZ24_9BURK</name>
<dbReference type="GO" id="GO:0032298">
    <property type="term" value="P:positive regulation of DNA-templated DNA replication initiation"/>
    <property type="evidence" value="ECO:0007669"/>
    <property type="project" value="TreeGrafter"/>
</dbReference>
<dbReference type="Pfam" id="PF04364">
    <property type="entry name" value="DNA_pol3_chi"/>
    <property type="match status" value="1"/>
</dbReference>
<comment type="caution">
    <text evidence="1">The sequence shown here is derived from an EMBL/GenBank/DDBJ whole genome shotgun (WGS) entry which is preliminary data.</text>
</comment>
<dbReference type="RefSeq" id="WP_122226397.1">
    <property type="nucleotide sequence ID" value="NZ_RDQO01000001.1"/>
</dbReference>
<evidence type="ECO:0000313" key="1">
    <source>
        <dbReference type="EMBL" id="RMX08274.1"/>
    </source>
</evidence>
<protein>
    <submittedName>
        <fullName evidence="1">DNA polymerase III subunit chi</fullName>
    </submittedName>
</protein>
<accession>A0A3M6QZ24</accession>
<dbReference type="InterPro" id="IPR036768">
    <property type="entry name" value="PolIII_chi_sf"/>
</dbReference>
<evidence type="ECO:0000313" key="2">
    <source>
        <dbReference type="Proteomes" id="UP000278006"/>
    </source>
</evidence>
<dbReference type="SUPFAM" id="SSF102400">
    <property type="entry name" value="DNA polymerase III chi subunit"/>
    <property type="match status" value="1"/>
</dbReference>
<dbReference type="EMBL" id="RDQO01000001">
    <property type="protein sequence ID" value="RMX08274.1"/>
    <property type="molecule type" value="Genomic_DNA"/>
</dbReference>
<dbReference type="PANTHER" id="PTHR38767:SF1">
    <property type="entry name" value="DNA POLYMERASE III SUBUNIT CHI"/>
    <property type="match status" value="1"/>
</dbReference>
<dbReference type="GO" id="GO:0003677">
    <property type="term" value="F:DNA binding"/>
    <property type="evidence" value="ECO:0007669"/>
    <property type="project" value="InterPro"/>
</dbReference>
<dbReference type="InterPro" id="IPR007459">
    <property type="entry name" value="DNA_pol3_chi"/>
</dbReference>
<dbReference type="GO" id="GO:0006260">
    <property type="term" value="P:DNA replication"/>
    <property type="evidence" value="ECO:0007669"/>
    <property type="project" value="InterPro"/>
</dbReference>
<dbReference type="Gene3D" id="3.40.50.10110">
    <property type="entry name" value="DNA polymerase III subunit chi"/>
    <property type="match status" value="1"/>
</dbReference>
<sequence length="148" mass="16649">MTDVLFYFNVPSKLHFACRLARKAFTQGSGLVITAPVEQLQDIDGLLWNMAPSDFIAHDWLRADAALQAAAGPIQLLESPEAAPLVAKPQALLSLWPEVPSCFSHFEQVYEMVAAADDADRQMGRQRWRYYQQRGYRIEGHDLAQTSL</sequence>
<gene>
    <name evidence="1" type="ORF">D8I35_03985</name>
</gene>